<dbReference type="RefSeq" id="WP_284197088.1">
    <property type="nucleotide sequence ID" value="NZ_BSOG01000003.1"/>
</dbReference>
<gene>
    <name evidence="1" type="ORF">GCM10007907_27850</name>
</gene>
<dbReference type="Proteomes" id="UP001156706">
    <property type="component" value="Unassembled WGS sequence"/>
</dbReference>
<dbReference type="EMBL" id="BSOG01000003">
    <property type="protein sequence ID" value="GLR13995.1"/>
    <property type="molecule type" value="Genomic_DNA"/>
</dbReference>
<name>A0ABQ5YG79_9NEIS</name>
<sequence length="329" mass="35817">MPQTLYAGVTAPNIYLMAQMLSLAESQEVLTKFGQQIRMPKNKSQMVSARRAQLLPVSTTPLTEGVTPSTVALAYDRVTATVQQYGNLIETTDKVTDLAEDPVLQDMMQVCSQNMIDVKEAVTYGVLKAGSTVFYGNGAARNAVNTTVTVARIRAVVEFLRRNKAKPVTTMQGSDTRYNTRSVEPSFIAFCSSDLENDIRNLTGFKTVADYGTMKPCHPNEFGSLENVRFITSPQLTPWADAGGAKGAMKSTGGANADVYPILFTAQDAYAHVAVRGADSVEPTVLPTGEKSKADPLGQKGFVGYKFWTTVMRLNELWMARLEVASTQL</sequence>
<accession>A0ABQ5YG79</accession>
<comment type="caution">
    <text evidence="1">The sequence shown here is derived from an EMBL/GenBank/DDBJ whole genome shotgun (WGS) entry which is preliminary data.</text>
</comment>
<reference evidence="2" key="1">
    <citation type="journal article" date="2019" name="Int. J. Syst. Evol. Microbiol.">
        <title>The Global Catalogue of Microorganisms (GCM) 10K type strain sequencing project: providing services to taxonomists for standard genome sequencing and annotation.</title>
        <authorList>
            <consortium name="The Broad Institute Genomics Platform"/>
            <consortium name="The Broad Institute Genome Sequencing Center for Infectious Disease"/>
            <person name="Wu L."/>
            <person name="Ma J."/>
        </authorList>
    </citation>
    <scope>NUCLEOTIDE SEQUENCE [LARGE SCALE GENOMIC DNA]</scope>
    <source>
        <strain evidence="2">NBRC 110044</strain>
    </source>
</reference>
<evidence type="ECO:0000313" key="1">
    <source>
        <dbReference type="EMBL" id="GLR13995.1"/>
    </source>
</evidence>
<organism evidence="1 2">
    <name type="scientific">Chitinimonas prasina</name>
    <dbReference type="NCBI Taxonomy" id="1434937"/>
    <lineage>
        <taxon>Bacteria</taxon>
        <taxon>Pseudomonadati</taxon>
        <taxon>Pseudomonadota</taxon>
        <taxon>Betaproteobacteria</taxon>
        <taxon>Neisseriales</taxon>
        <taxon>Chitinibacteraceae</taxon>
        <taxon>Chitinimonas</taxon>
    </lineage>
</organism>
<keyword evidence="2" id="KW-1185">Reference proteome</keyword>
<protein>
    <recommendedName>
        <fullName evidence="3">N4-gp56 family major capsid protein</fullName>
    </recommendedName>
</protein>
<dbReference type="NCBIfam" id="TIGR04387">
    <property type="entry name" value="capsid_maj_N4"/>
    <property type="match status" value="1"/>
</dbReference>
<proteinExistence type="predicted"/>
<dbReference type="Pfam" id="PF25209">
    <property type="entry name" value="Phage_capsid_4"/>
    <property type="match status" value="1"/>
</dbReference>
<evidence type="ECO:0000313" key="2">
    <source>
        <dbReference type="Proteomes" id="UP001156706"/>
    </source>
</evidence>
<evidence type="ECO:0008006" key="3">
    <source>
        <dbReference type="Google" id="ProtNLM"/>
    </source>
</evidence>